<keyword evidence="6 22" id="KW-0489">Methyltransferase</keyword>
<dbReference type="InterPro" id="IPR036594">
    <property type="entry name" value="Meth_synthase_dom"/>
</dbReference>
<dbReference type="PROSITE" id="PS50974">
    <property type="entry name" value="ADOMET_ACTIVATION"/>
    <property type="match status" value="1"/>
</dbReference>
<dbReference type="Gene3D" id="3.40.50.280">
    <property type="entry name" value="Cobalamin-binding domain"/>
    <property type="match status" value="1"/>
</dbReference>
<evidence type="ECO:0000256" key="1">
    <source>
        <dbReference type="ARBA" id="ARBA00001947"/>
    </source>
</evidence>
<dbReference type="GO" id="GO:0008705">
    <property type="term" value="F:methionine synthase activity"/>
    <property type="evidence" value="ECO:0007669"/>
    <property type="project" value="UniProtKB-EC"/>
</dbReference>
<dbReference type="FunFam" id="3.20.20.330:FF:000001">
    <property type="entry name" value="Methionine synthase"/>
    <property type="match status" value="1"/>
</dbReference>
<feature type="domain" description="Pterin-binding" evidence="18">
    <location>
        <begin position="350"/>
        <end position="611"/>
    </location>
</feature>
<dbReference type="GO" id="GO:0032259">
    <property type="term" value="P:methylation"/>
    <property type="evidence" value="ECO:0007669"/>
    <property type="project" value="UniProtKB-KW"/>
</dbReference>
<feature type="domain" description="B12-binding" evidence="20">
    <location>
        <begin position="739"/>
        <end position="875"/>
    </location>
</feature>
<evidence type="ECO:0000256" key="8">
    <source>
        <dbReference type="ARBA" id="ARBA00022628"/>
    </source>
</evidence>
<dbReference type="InterPro" id="IPR011005">
    <property type="entry name" value="Dihydropteroate_synth-like_sf"/>
</dbReference>
<feature type="domain" description="B12-binding N-terminal" evidence="21">
    <location>
        <begin position="642"/>
        <end position="736"/>
    </location>
</feature>
<dbReference type="SUPFAM" id="SSF82282">
    <property type="entry name" value="Homocysteine S-methyltransferase"/>
    <property type="match status" value="1"/>
</dbReference>
<dbReference type="PANTHER" id="PTHR45833">
    <property type="entry name" value="METHIONINE SYNTHASE"/>
    <property type="match status" value="1"/>
</dbReference>
<evidence type="ECO:0000256" key="2">
    <source>
        <dbReference type="ARBA" id="ARBA00001956"/>
    </source>
</evidence>
<comment type="cofactor">
    <cofactor evidence="2">
        <name>methylcob(III)alamin</name>
        <dbReference type="ChEBI" id="CHEBI:28115"/>
    </cofactor>
</comment>
<evidence type="ECO:0000256" key="10">
    <source>
        <dbReference type="ARBA" id="ARBA00022691"/>
    </source>
</evidence>
<evidence type="ECO:0000259" key="21">
    <source>
        <dbReference type="PROSITE" id="PS51337"/>
    </source>
</evidence>
<dbReference type="EC" id="2.1.1.13" evidence="5"/>
<dbReference type="InterPro" id="IPR003759">
    <property type="entry name" value="Cbl-bd_cap"/>
</dbReference>
<dbReference type="SUPFAM" id="SSF56507">
    <property type="entry name" value="Methionine synthase activation domain-like"/>
    <property type="match status" value="1"/>
</dbReference>
<evidence type="ECO:0000256" key="7">
    <source>
        <dbReference type="ARBA" id="ARBA00022605"/>
    </source>
</evidence>
<dbReference type="SUPFAM" id="SSF51717">
    <property type="entry name" value="Dihydropteroate synthetase-like"/>
    <property type="match status" value="1"/>
</dbReference>
<dbReference type="PANTHER" id="PTHR45833:SF1">
    <property type="entry name" value="METHIONINE SYNTHASE"/>
    <property type="match status" value="1"/>
</dbReference>
<dbReference type="InterPro" id="IPR037010">
    <property type="entry name" value="VitB12-dep_Met_synth_activ_sf"/>
</dbReference>
<dbReference type="Gene3D" id="1.10.1240.10">
    <property type="entry name" value="Methionine synthase domain"/>
    <property type="match status" value="1"/>
</dbReference>
<feature type="domain" description="AdoMet activation" evidence="19">
    <location>
        <begin position="891"/>
        <end position="1199"/>
    </location>
</feature>
<dbReference type="Pfam" id="PF02310">
    <property type="entry name" value="B12-binding"/>
    <property type="match status" value="1"/>
</dbReference>
<keyword evidence="9 22" id="KW-0808">Transferase</keyword>
<evidence type="ECO:0000256" key="13">
    <source>
        <dbReference type="ARBA" id="ARBA00022833"/>
    </source>
</evidence>
<keyword evidence="7" id="KW-0028">Amino-acid biosynthesis</keyword>
<dbReference type="Pfam" id="PF02965">
    <property type="entry name" value="Met_synt_B12"/>
    <property type="match status" value="1"/>
</dbReference>
<evidence type="ECO:0000256" key="6">
    <source>
        <dbReference type="ARBA" id="ARBA00022603"/>
    </source>
</evidence>
<dbReference type="EMBL" id="UOFV01000358">
    <property type="protein sequence ID" value="VAX02941.1"/>
    <property type="molecule type" value="Genomic_DNA"/>
</dbReference>
<dbReference type="PIRSF" id="PIRSF000381">
    <property type="entry name" value="MetH"/>
    <property type="match status" value="1"/>
</dbReference>
<organism evidence="22">
    <name type="scientific">hydrothermal vent metagenome</name>
    <dbReference type="NCBI Taxonomy" id="652676"/>
    <lineage>
        <taxon>unclassified sequences</taxon>
        <taxon>metagenomes</taxon>
        <taxon>ecological metagenomes</taxon>
    </lineage>
</organism>
<dbReference type="InterPro" id="IPR006158">
    <property type="entry name" value="Cobalamin-bd"/>
</dbReference>
<dbReference type="SMART" id="SM01018">
    <property type="entry name" value="B12-binding_2"/>
    <property type="match status" value="1"/>
</dbReference>
<dbReference type="GO" id="GO:0031419">
    <property type="term" value="F:cobalamin binding"/>
    <property type="evidence" value="ECO:0007669"/>
    <property type="project" value="UniProtKB-KW"/>
</dbReference>
<dbReference type="PROSITE" id="PS50972">
    <property type="entry name" value="PTERIN_BINDING"/>
    <property type="match status" value="1"/>
</dbReference>
<evidence type="ECO:0000256" key="11">
    <source>
        <dbReference type="ARBA" id="ARBA00022723"/>
    </source>
</evidence>
<dbReference type="Gene3D" id="3.10.196.10">
    <property type="entry name" value="Vitamin B12-dependent methionine synthase, activation domain"/>
    <property type="match status" value="1"/>
</dbReference>
<evidence type="ECO:0000256" key="3">
    <source>
        <dbReference type="ARBA" id="ARBA00005178"/>
    </source>
</evidence>
<feature type="non-terminal residue" evidence="22">
    <location>
        <position position="1199"/>
    </location>
</feature>
<keyword evidence="13" id="KW-0862">Zinc</keyword>
<comment type="cofactor">
    <cofactor evidence="1">
        <name>Zn(2+)</name>
        <dbReference type="ChEBI" id="CHEBI:29105"/>
    </cofactor>
</comment>
<sequence length="1199" mass="132933">MTEFEKRLKNQILILDGAMGTMIQQHSLDEAGYRGERFADWHSDLKGNNDLLSLTQPQIIRDIHEQYLDAGADIVETNTFSANAVSMTNYHMQDIVYELNLESARLARAACDSRATTDKPRFVAGVLGPTDRTATLSPDVNRPGFRNIDFDTLCETYLEATKGLVDGGSDIILVETIFDTLNAKAALYAIEDYFETSGKRLPVMISGTITDASGRTLSGQTAEAFWNSMRHIEPISFGFNCALGAAELRQYVEEIAGIANCHINSHPNAGLPNEFGEYDETPEEMAAEIEEWAKSGFVNIIGGCCGTTPPHIRAIADAVEKHAPRVVPEDDHTCRLAGLEPLNITAESLFVNVGERTNVTGSAKFKRLILEEQFDEALSVAREQVENGAQVIDINMDEAMLDGVAAMRDFLNLIASEPDISRVPVMIDSSKWEIIEAGLKCNQGKGIVNSISLKEGEEAFIKHAKKVRQYGAAMIVMAFDEDGQADTEARKIEICTRSYKILTEVVGFPPEDIIFDPNIFAVATGIEEHNNYGVDFIEATRKITDTLPWAKVSGGVSNVSFSFRGNNPVREAIHSVFLYHAIKAGMDMGIVNAGQLAVYDDLPAELKERVEDVVLNRRDDATDRLLEIADQYRGDGTIAKKENLEWRELPVAKRLEHALVKGIDTYAVEDAEEARLSFDRPIHVIEGPLMDGMNVVGDLFGEGKMFLPQVVKSARVMKKAVAHLIPFIEAEKEEGQKAAAKVLMATVKGDVHDIGKNIVGVVLQCNNIEVIDIGVMVPAQKILDAAKEHNVDIIGLSGLITPSLEEMSHISSEMQRLGMDIPLMVGGATTSRAHTAVKIEPNYKNGPSVWVKDASRAVGVVQNLISPELKKDFVAKLQADYVQVRENHANRQRAIKWLTLEQARANKAQIDWADYTPPAPGKTGVQVFDDFPLEELRDYIDWTPFFHSWELKGSYPKIFDDAQKGEEARKLFADAESMLDKIISEKWLQAKAVVGIFPANSVDDDIEIYTDESRSEILTVFCNLRQQQQKADGKPNRCLSDFVAPKDSGKIDYLGGFAVTTGIGIDEHIAEFEKNHDDYHAIMIKALADRLAEAFAERMHEKVRQEIWAYNTEQLSKEQLIKEHYKGIRPAAGYPTSPDHTEKDNLWTLLDAQENTGIWLTEAKAMVPTAAVSGLYFAHPESCYFAVGKINQDQVTDYA</sequence>
<dbReference type="Pfam" id="PF02607">
    <property type="entry name" value="B12-binding_2"/>
    <property type="match status" value="1"/>
</dbReference>
<dbReference type="SUPFAM" id="SSF52242">
    <property type="entry name" value="Cobalamin (vitamin B12)-binding domain"/>
    <property type="match status" value="1"/>
</dbReference>
<keyword evidence="12" id="KW-0677">Repeat</keyword>
<dbReference type="GO" id="GO:0046653">
    <property type="term" value="P:tetrahydrofolate metabolic process"/>
    <property type="evidence" value="ECO:0007669"/>
    <property type="project" value="TreeGrafter"/>
</dbReference>
<evidence type="ECO:0000259" key="20">
    <source>
        <dbReference type="PROSITE" id="PS51332"/>
    </source>
</evidence>
<dbReference type="InterPro" id="IPR003726">
    <property type="entry name" value="HCY_dom"/>
</dbReference>
<dbReference type="GO" id="GO:0050667">
    <property type="term" value="P:homocysteine metabolic process"/>
    <property type="evidence" value="ECO:0007669"/>
    <property type="project" value="TreeGrafter"/>
</dbReference>
<dbReference type="UniPathway" id="UPA00051">
    <property type="reaction ID" value="UER00081"/>
</dbReference>
<dbReference type="CDD" id="cd00740">
    <property type="entry name" value="MeTr"/>
    <property type="match status" value="1"/>
</dbReference>
<evidence type="ECO:0000256" key="12">
    <source>
        <dbReference type="ARBA" id="ARBA00022737"/>
    </source>
</evidence>
<keyword evidence="15" id="KW-0170">Cobalt</keyword>
<dbReference type="NCBIfam" id="NF007024">
    <property type="entry name" value="PRK09490.1"/>
    <property type="match status" value="1"/>
</dbReference>
<dbReference type="InterPro" id="IPR036724">
    <property type="entry name" value="Cobalamin-bd_sf"/>
</dbReference>
<keyword evidence="14" id="KW-0486">Methionine biosynthesis</keyword>
<comment type="similarity">
    <text evidence="4">Belongs to the vitamin-B12 dependent methionine synthase family.</text>
</comment>
<dbReference type="Gene3D" id="3.20.20.20">
    <property type="entry name" value="Dihydropteroate synthase-like"/>
    <property type="match status" value="1"/>
</dbReference>
<evidence type="ECO:0000259" key="18">
    <source>
        <dbReference type="PROSITE" id="PS50972"/>
    </source>
</evidence>
<dbReference type="PROSITE" id="PS51332">
    <property type="entry name" value="B12_BINDING"/>
    <property type="match status" value="1"/>
</dbReference>
<dbReference type="GO" id="GO:0005829">
    <property type="term" value="C:cytosol"/>
    <property type="evidence" value="ECO:0007669"/>
    <property type="project" value="TreeGrafter"/>
</dbReference>
<dbReference type="InterPro" id="IPR036589">
    <property type="entry name" value="HCY_dom_sf"/>
</dbReference>
<evidence type="ECO:0000256" key="16">
    <source>
        <dbReference type="ARBA" id="ARBA00031040"/>
    </source>
</evidence>
<dbReference type="Gene3D" id="3.20.20.330">
    <property type="entry name" value="Homocysteine-binding-like domain"/>
    <property type="match status" value="1"/>
</dbReference>
<evidence type="ECO:0000259" key="19">
    <source>
        <dbReference type="PROSITE" id="PS50974"/>
    </source>
</evidence>
<evidence type="ECO:0000256" key="9">
    <source>
        <dbReference type="ARBA" id="ARBA00022679"/>
    </source>
</evidence>
<dbReference type="InterPro" id="IPR000489">
    <property type="entry name" value="Pterin-binding_dom"/>
</dbReference>
<dbReference type="FunFam" id="1.10.1240.10:FF:000001">
    <property type="entry name" value="Methionine synthase"/>
    <property type="match status" value="1"/>
</dbReference>
<dbReference type="FunFam" id="3.20.20.20:FF:000002">
    <property type="entry name" value="Methionine synthase"/>
    <property type="match status" value="1"/>
</dbReference>
<dbReference type="CDD" id="cd02069">
    <property type="entry name" value="methionine_synthase_B12_BD"/>
    <property type="match status" value="1"/>
</dbReference>
<dbReference type="PROSITE" id="PS50970">
    <property type="entry name" value="HCY"/>
    <property type="match status" value="1"/>
</dbReference>
<evidence type="ECO:0000256" key="14">
    <source>
        <dbReference type="ARBA" id="ARBA00023167"/>
    </source>
</evidence>
<dbReference type="Pfam" id="PF02574">
    <property type="entry name" value="S-methyl_trans"/>
    <property type="match status" value="1"/>
</dbReference>
<dbReference type="Pfam" id="PF00809">
    <property type="entry name" value="Pterin_bind"/>
    <property type="match status" value="1"/>
</dbReference>
<evidence type="ECO:0000256" key="15">
    <source>
        <dbReference type="ARBA" id="ARBA00023285"/>
    </source>
</evidence>
<dbReference type="InterPro" id="IPR050554">
    <property type="entry name" value="Met_Synthase/Corrinoid"/>
</dbReference>
<keyword evidence="10" id="KW-0949">S-adenosyl-L-methionine</keyword>
<evidence type="ECO:0000256" key="5">
    <source>
        <dbReference type="ARBA" id="ARBA00012032"/>
    </source>
</evidence>
<dbReference type="GO" id="GO:0008270">
    <property type="term" value="F:zinc ion binding"/>
    <property type="evidence" value="ECO:0007669"/>
    <property type="project" value="InterPro"/>
</dbReference>
<name>A0A3B1AML0_9ZZZZ</name>
<gene>
    <name evidence="22" type="ORF">MNBD_GAMMA19-1576</name>
</gene>
<dbReference type="AlphaFoldDB" id="A0A3B1AML0"/>
<comment type="pathway">
    <text evidence="3">Amino-acid biosynthesis; L-methionine biosynthesis via de novo pathway; L-methionine from L-homocysteine (MetH route): step 1/1.</text>
</comment>
<feature type="domain" description="Hcy-binding" evidence="17">
    <location>
        <begin position="1"/>
        <end position="319"/>
    </location>
</feature>
<dbReference type="SUPFAM" id="SSF47644">
    <property type="entry name" value="Methionine synthase domain"/>
    <property type="match status" value="1"/>
</dbReference>
<evidence type="ECO:0000259" key="17">
    <source>
        <dbReference type="PROSITE" id="PS50970"/>
    </source>
</evidence>
<evidence type="ECO:0000313" key="22">
    <source>
        <dbReference type="EMBL" id="VAX02941.1"/>
    </source>
</evidence>
<protein>
    <recommendedName>
        <fullName evidence="5">methionine synthase</fullName>
        <ecNumber evidence="5">2.1.1.13</ecNumber>
    </recommendedName>
    <alternativeName>
        <fullName evidence="16">5-methyltetrahydrofolate--homocysteine methyltransferase</fullName>
    </alternativeName>
</protein>
<dbReference type="NCBIfam" id="TIGR02082">
    <property type="entry name" value="metH"/>
    <property type="match status" value="1"/>
</dbReference>
<dbReference type="InterPro" id="IPR004223">
    <property type="entry name" value="VitB12-dep_Met_synth_activ_dom"/>
</dbReference>
<accession>A0A3B1AML0</accession>
<dbReference type="InterPro" id="IPR011822">
    <property type="entry name" value="MetH"/>
</dbReference>
<keyword evidence="8" id="KW-0846">Cobalamin</keyword>
<keyword evidence="11" id="KW-0479">Metal-binding</keyword>
<dbReference type="FunFam" id="3.40.50.280:FF:000001">
    <property type="entry name" value="Methionine synthase"/>
    <property type="match status" value="1"/>
</dbReference>
<dbReference type="Gene3D" id="1.10.288.10">
    <property type="entry name" value="Cobalamin-dependent Methionine Synthase, domain 2"/>
    <property type="match status" value="1"/>
</dbReference>
<reference evidence="22" key="1">
    <citation type="submission" date="2018-06" db="EMBL/GenBank/DDBJ databases">
        <authorList>
            <person name="Zhirakovskaya E."/>
        </authorList>
    </citation>
    <scope>NUCLEOTIDE SEQUENCE</scope>
</reference>
<dbReference type="PROSITE" id="PS51337">
    <property type="entry name" value="B12_BINDING_NTER"/>
    <property type="match status" value="1"/>
</dbReference>
<proteinExistence type="inferred from homology"/>
<dbReference type="InterPro" id="IPR033706">
    <property type="entry name" value="Met_synthase_B12-bd"/>
</dbReference>
<evidence type="ECO:0000256" key="4">
    <source>
        <dbReference type="ARBA" id="ARBA00010398"/>
    </source>
</evidence>